<dbReference type="PANTHER" id="PTHR30041:SF8">
    <property type="entry name" value="PROTEIN YFFB"/>
    <property type="match status" value="1"/>
</dbReference>
<dbReference type="AlphaFoldDB" id="A0A429ZTN5"/>
<dbReference type="InterPro" id="IPR036249">
    <property type="entry name" value="Thioredoxin-like_sf"/>
</dbReference>
<dbReference type="EMBL" id="NGJU01000004">
    <property type="protein sequence ID" value="RST97087.1"/>
    <property type="molecule type" value="Genomic_DNA"/>
</dbReference>
<dbReference type="PROSITE" id="PS51353">
    <property type="entry name" value="ARSC"/>
    <property type="match status" value="1"/>
</dbReference>
<name>A0A429ZTN5_9ENTE</name>
<dbReference type="InterPro" id="IPR006504">
    <property type="entry name" value="Tscrpt_reg_Spx/MgsR"/>
</dbReference>
<evidence type="ECO:0000256" key="1">
    <source>
        <dbReference type="ARBA" id="ARBA00023157"/>
    </source>
</evidence>
<dbReference type="OrthoDB" id="9794155at2"/>
<dbReference type="NCBIfam" id="TIGR01617">
    <property type="entry name" value="arsC_related"/>
    <property type="match status" value="1"/>
</dbReference>
<keyword evidence="2" id="KW-0676">Redox-active center</keyword>
<dbReference type="Pfam" id="PF03960">
    <property type="entry name" value="ArsC"/>
    <property type="match status" value="1"/>
</dbReference>
<dbReference type="Proteomes" id="UP000287239">
    <property type="component" value="Unassembled WGS sequence"/>
</dbReference>
<organism evidence="4 5">
    <name type="scientific">Vagococcus salmoninarum</name>
    <dbReference type="NCBI Taxonomy" id="2739"/>
    <lineage>
        <taxon>Bacteria</taxon>
        <taxon>Bacillati</taxon>
        <taxon>Bacillota</taxon>
        <taxon>Bacilli</taxon>
        <taxon>Lactobacillales</taxon>
        <taxon>Enterococcaceae</taxon>
        <taxon>Vagococcus</taxon>
    </lineage>
</organism>
<evidence type="ECO:0000256" key="3">
    <source>
        <dbReference type="PROSITE-ProRule" id="PRU01282"/>
    </source>
</evidence>
<accession>A0A429ZTN5</accession>
<evidence type="ECO:0000313" key="5">
    <source>
        <dbReference type="Proteomes" id="UP000287239"/>
    </source>
</evidence>
<proteinExistence type="inferred from homology"/>
<dbReference type="Gene3D" id="3.40.30.10">
    <property type="entry name" value="Glutaredoxin"/>
    <property type="match status" value="1"/>
</dbReference>
<comment type="similarity">
    <text evidence="3">Belongs to the ArsC family.</text>
</comment>
<sequence>MVNFYWYPKCSTCKKAKIWLDENNVTYNTIDMIETPPTKEQLAAWMAESDLPIRRFFNTSGIRYREQELKNVVNEFSIEEAAGRLCLDGMLIKRPIMEKNGQPVLLGFKESQYEELLK</sequence>
<gene>
    <name evidence="4" type="ORF">CBF35_03945</name>
</gene>
<evidence type="ECO:0008006" key="6">
    <source>
        <dbReference type="Google" id="ProtNLM"/>
    </source>
</evidence>
<keyword evidence="1" id="KW-1015">Disulfide bond</keyword>
<keyword evidence="5" id="KW-1185">Reference proteome</keyword>
<reference evidence="4 5" key="1">
    <citation type="submission" date="2017-05" db="EMBL/GenBank/DDBJ databases">
        <title>Vagococcus spp. assemblies.</title>
        <authorList>
            <person name="Gulvik C.A."/>
        </authorList>
    </citation>
    <scope>NUCLEOTIDE SEQUENCE [LARGE SCALE GENOMIC DNA]</scope>
    <source>
        <strain evidence="4 5">NCFB 2777</strain>
    </source>
</reference>
<dbReference type="InterPro" id="IPR006660">
    <property type="entry name" value="Arsenate_reductase-like"/>
</dbReference>
<dbReference type="CDD" id="cd03036">
    <property type="entry name" value="ArsC_like"/>
    <property type="match status" value="1"/>
</dbReference>
<evidence type="ECO:0000256" key="2">
    <source>
        <dbReference type="ARBA" id="ARBA00023284"/>
    </source>
</evidence>
<evidence type="ECO:0000313" key="4">
    <source>
        <dbReference type="EMBL" id="RST97087.1"/>
    </source>
</evidence>
<protein>
    <recommendedName>
        <fullName evidence="6">Arsenate reductase family protein</fullName>
    </recommendedName>
</protein>
<dbReference type="SUPFAM" id="SSF52833">
    <property type="entry name" value="Thioredoxin-like"/>
    <property type="match status" value="1"/>
</dbReference>
<dbReference type="GeneID" id="98567510"/>
<dbReference type="PANTHER" id="PTHR30041">
    <property type="entry name" value="ARSENATE REDUCTASE"/>
    <property type="match status" value="1"/>
</dbReference>
<dbReference type="RefSeq" id="WP_126778686.1">
    <property type="nucleotide sequence ID" value="NZ_CAUQJP010000001.1"/>
</dbReference>
<comment type="caution">
    <text evidence="4">The sequence shown here is derived from an EMBL/GenBank/DDBJ whole genome shotgun (WGS) entry which is preliminary data.</text>
</comment>